<feature type="transmembrane region" description="Helical" evidence="4">
    <location>
        <begin position="183"/>
        <end position="200"/>
    </location>
</feature>
<evidence type="ECO:0000256" key="3">
    <source>
        <dbReference type="ARBA" id="ARBA00023012"/>
    </source>
</evidence>
<dbReference type="Pfam" id="PF02518">
    <property type="entry name" value="HATPase_c"/>
    <property type="match status" value="1"/>
</dbReference>
<name>A0ABQ6FZB4_9CHLR</name>
<dbReference type="Proteomes" id="UP001344906">
    <property type="component" value="Unassembled WGS sequence"/>
</dbReference>
<dbReference type="InterPro" id="IPR050482">
    <property type="entry name" value="Sensor_HK_TwoCompSys"/>
</dbReference>
<feature type="transmembrane region" description="Helical" evidence="4">
    <location>
        <begin position="123"/>
        <end position="143"/>
    </location>
</feature>
<dbReference type="Gene3D" id="3.30.565.10">
    <property type="entry name" value="Histidine kinase-like ATPase, C-terminal domain"/>
    <property type="match status" value="1"/>
</dbReference>
<evidence type="ECO:0000259" key="5">
    <source>
        <dbReference type="SMART" id="SM00387"/>
    </source>
</evidence>
<dbReference type="SUPFAM" id="SSF55874">
    <property type="entry name" value="ATPase domain of HSP90 chaperone/DNA topoisomerase II/histidine kinase"/>
    <property type="match status" value="1"/>
</dbReference>
<protein>
    <recommendedName>
        <fullName evidence="5">Histidine kinase/HSP90-like ATPase domain-containing protein</fullName>
    </recommendedName>
</protein>
<dbReference type="PANTHER" id="PTHR24421:SF55">
    <property type="entry name" value="SENSOR HISTIDINE KINASE YDFH"/>
    <property type="match status" value="1"/>
</dbReference>
<dbReference type="SUPFAM" id="SSF55781">
    <property type="entry name" value="GAF domain-like"/>
    <property type="match status" value="1"/>
</dbReference>
<keyword evidence="2" id="KW-0418">Kinase</keyword>
<feature type="transmembrane region" description="Helical" evidence="4">
    <location>
        <begin position="240"/>
        <end position="266"/>
    </location>
</feature>
<reference evidence="6 7" key="1">
    <citation type="submission" date="2023-02" db="EMBL/GenBank/DDBJ databases">
        <title>Dictyobacter halimunensis sp. nov., a new member of the class Ktedonobacteria from forest soil in a geothermal area.</title>
        <authorList>
            <person name="Rachmania M.K."/>
            <person name="Ningsih F."/>
            <person name="Sakai Y."/>
            <person name="Yabe S."/>
            <person name="Yokota A."/>
            <person name="Sjamsuridzal W."/>
        </authorList>
    </citation>
    <scope>NUCLEOTIDE SEQUENCE [LARGE SCALE GENOMIC DNA]</scope>
    <source>
        <strain evidence="6 7">S3.2.2.5</strain>
    </source>
</reference>
<dbReference type="SMART" id="SM00387">
    <property type="entry name" value="HATPase_c"/>
    <property type="match status" value="1"/>
</dbReference>
<dbReference type="InterPro" id="IPR036890">
    <property type="entry name" value="HATPase_C_sf"/>
</dbReference>
<dbReference type="EMBL" id="BSRI01000002">
    <property type="protein sequence ID" value="GLV59158.1"/>
    <property type="molecule type" value="Genomic_DNA"/>
</dbReference>
<keyword evidence="3" id="KW-0902">Two-component regulatory system</keyword>
<dbReference type="Gene3D" id="3.30.450.40">
    <property type="match status" value="1"/>
</dbReference>
<dbReference type="RefSeq" id="WP_338255674.1">
    <property type="nucleotide sequence ID" value="NZ_BSRI01000002.1"/>
</dbReference>
<feature type="transmembrane region" description="Helical" evidence="4">
    <location>
        <begin position="93"/>
        <end position="116"/>
    </location>
</feature>
<accession>A0ABQ6FZB4</accession>
<dbReference type="InterPro" id="IPR003594">
    <property type="entry name" value="HATPase_dom"/>
</dbReference>
<keyword evidence="4" id="KW-1133">Transmembrane helix</keyword>
<feature type="transmembrane region" description="Helical" evidence="4">
    <location>
        <begin position="341"/>
        <end position="358"/>
    </location>
</feature>
<feature type="domain" description="Histidine kinase/HSP90-like ATPase" evidence="5">
    <location>
        <begin position="609"/>
        <end position="700"/>
    </location>
</feature>
<organism evidence="6 7">
    <name type="scientific">Dictyobacter halimunensis</name>
    <dbReference type="NCBI Taxonomy" id="3026934"/>
    <lineage>
        <taxon>Bacteria</taxon>
        <taxon>Bacillati</taxon>
        <taxon>Chloroflexota</taxon>
        <taxon>Ktedonobacteria</taxon>
        <taxon>Ktedonobacterales</taxon>
        <taxon>Dictyobacteraceae</taxon>
        <taxon>Dictyobacter</taxon>
    </lineage>
</organism>
<comment type="caution">
    <text evidence="6">The sequence shown here is derived from an EMBL/GenBank/DDBJ whole genome shotgun (WGS) entry which is preliminary data.</text>
</comment>
<proteinExistence type="predicted"/>
<dbReference type="Pfam" id="PF07730">
    <property type="entry name" value="HisKA_3"/>
    <property type="match status" value="1"/>
</dbReference>
<keyword evidence="4" id="KW-0812">Transmembrane</keyword>
<evidence type="ECO:0000313" key="6">
    <source>
        <dbReference type="EMBL" id="GLV59158.1"/>
    </source>
</evidence>
<dbReference type="Gene3D" id="1.20.5.1930">
    <property type="match status" value="1"/>
</dbReference>
<gene>
    <name evidence="6" type="ORF">KDH_59860</name>
</gene>
<dbReference type="CDD" id="cd16917">
    <property type="entry name" value="HATPase_UhpB-NarQ-NarX-like"/>
    <property type="match status" value="1"/>
</dbReference>
<dbReference type="InterPro" id="IPR029016">
    <property type="entry name" value="GAF-like_dom_sf"/>
</dbReference>
<dbReference type="PANTHER" id="PTHR24421">
    <property type="entry name" value="NITRATE/NITRITE SENSOR PROTEIN NARX-RELATED"/>
    <property type="match status" value="1"/>
</dbReference>
<feature type="transmembrane region" description="Helical" evidence="4">
    <location>
        <begin position="34"/>
        <end position="57"/>
    </location>
</feature>
<feature type="transmembrane region" description="Helical" evidence="4">
    <location>
        <begin position="206"/>
        <end position="224"/>
    </location>
</feature>
<sequence>MRVPTPSAPASTHLSRSGTPDWRLHGSWLVIARIAWLAVVGLVVVLFITSISTYAAFLHTLATGVVLDLNSGQLTQQGVRDLHALGLSVNFYVIYHIVLNAIFLLGFLTVGGLLFWRKIDDPVALFTSFALVTTPLGVMFQPATLPLTWSFTVHCIAFFSGISLSLFFYLFPGGRFAPAWTRWFMIGWVIHEGITDFFPFPTLSLFSNLLFFPLLLSLVAMQVYRYRKVSIPLQRQQTRWVVFGSSIAIVGFLGVIISGTFFPSFFHPGTFAYFVGETAIPLFLLCIPLSIGIAILRSGLWDIDLIINRTLVYGGLSTCVIGIYILVVGYLSTLFRMSDNLFIALLTTALIAILFQPLRERLQRGVNRLMYGERDEPYAVVTRLSQRLEGTLAPETVLPTIVETVAQALKLPYVAISLEQEGTFTVVASYGKPIDDPLVLLLTYHGETIGQLLLAPRTPGEVFTAGDRRLLDELARHAGLAAHAVRLTSDLQRARERLVTAREEERRRLRRDLHDGLGSALTSVIFKMDATDELLDRDPGTARTLLAEVRAQTQASIDDIRRLVYNLRPPILDEWGLVPALREYVAQYTLKNVLVSLDAPETLPPLAAAVEVAIYRIVLEALANVIKHAGASSCAIRLDLLDEVLTVEVQDDGSGRIAGYRAGVGMNAMRERAEELGGSCVVEDVVPHGIRVFARIPLRKE</sequence>
<keyword evidence="4" id="KW-0472">Membrane</keyword>
<keyword evidence="7" id="KW-1185">Reference proteome</keyword>
<feature type="transmembrane region" description="Helical" evidence="4">
    <location>
        <begin position="311"/>
        <end position="335"/>
    </location>
</feature>
<feature type="transmembrane region" description="Helical" evidence="4">
    <location>
        <begin position="278"/>
        <end position="299"/>
    </location>
</feature>
<evidence type="ECO:0000256" key="1">
    <source>
        <dbReference type="ARBA" id="ARBA00022679"/>
    </source>
</evidence>
<evidence type="ECO:0000313" key="7">
    <source>
        <dbReference type="Proteomes" id="UP001344906"/>
    </source>
</evidence>
<evidence type="ECO:0000256" key="2">
    <source>
        <dbReference type="ARBA" id="ARBA00022777"/>
    </source>
</evidence>
<dbReference type="InterPro" id="IPR011712">
    <property type="entry name" value="Sig_transdc_His_kin_sub3_dim/P"/>
</dbReference>
<keyword evidence="1" id="KW-0808">Transferase</keyword>
<evidence type="ECO:0000256" key="4">
    <source>
        <dbReference type="SAM" id="Phobius"/>
    </source>
</evidence>
<feature type="transmembrane region" description="Helical" evidence="4">
    <location>
        <begin position="149"/>
        <end position="171"/>
    </location>
</feature>